<gene>
    <name evidence="2" type="ORF">RF55_15643</name>
</gene>
<dbReference type="Pfam" id="PF14529">
    <property type="entry name" value="Exo_endo_phos_2"/>
    <property type="match status" value="1"/>
</dbReference>
<dbReference type="GO" id="GO:0003964">
    <property type="term" value="F:RNA-directed DNA polymerase activity"/>
    <property type="evidence" value="ECO:0007669"/>
    <property type="project" value="UniProtKB-KW"/>
</dbReference>
<dbReference type="STRING" id="67767.A0A0J7K649"/>
<protein>
    <submittedName>
        <fullName evidence="2">Rna-directed dna polymerase from mobile element jockey-like protein</fullName>
    </submittedName>
</protein>
<accession>A0A0J7K649</accession>
<dbReference type="PaxDb" id="67767-A0A0J7K649"/>
<proteinExistence type="predicted"/>
<feature type="non-terminal residue" evidence="2">
    <location>
        <position position="1"/>
    </location>
</feature>
<evidence type="ECO:0000313" key="2">
    <source>
        <dbReference type="EMBL" id="KMQ85661.1"/>
    </source>
</evidence>
<keyword evidence="2" id="KW-0695">RNA-directed DNA polymerase</keyword>
<dbReference type="EMBL" id="LBMM01013390">
    <property type="protein sequence ID" value="KMQ85661.1"/>
    <property type="molecule type" value="Genomic_DNA"/>
</dbReference>
<dbReference type="InterPro" id="IPR036691">
    <property type="entry name" value="Endo/exonu/phosph_ase_sf"/>
</dbReference>
<dbReference type="PANTHER" id="PTHR33273:SF4">
    <property type="entry name" value="ENDONUCLEASE_EXONUCLEASE_PHOSPHATASE DOMAIN-CONTAINING PROTEIN"/>
    <property type="match status" value="1"/>
</dbReference>
<keyword evidence="2" id="KW-0808">Transferase</keyword>
<dbReference type="Proteomes" id="UP000036403">
    <property type="component" value="Unassembled WGS sequence"/>
</dbReference>
<comment type="caution">
    <text evidence="2">The sequence shown here is derived from an EMBL/GenBank/DDBJ whole genome shotgun (WGS) entry which is preliminary data.</text>
</comment>
<evidence type="ECO:0000313" key="3">
    <source>
        <dbReference type="Proteomes" id="UP000036403"/>
    </source>
</evidence>
<name>A0A0J7K649_LASNI</name>
<dbReference type="PANTHER" id="PTHR33273">
    <property type="entry name" value="DOMAIN-CONTAINING PROTEIN, PUTATIVE-RELATED"/>
    <property type="match status" value="1"/>
</dbReference>
<feature type="domain" description="Endonuclease/exonuclease/phosphatase" evidence="1">
    <location>
        <begin position="61"/>
        <end position="173"/>
    </location>
</feature>
<sequence length="212" mass="23797">EFKSKIKGLCLLSYPHPADTARGGSAVLVRNHIQRYEEAEYGNQLMQVTTITIQARNKELKVAAIYCPPRNSPTREDYINLFKILGNHFVIGGDYNAKHTYWGSRLITGKGKEFYLAGKKYKSEFISSGSPTYWPSDPMKTPDLIDFFIVKGISSNYIIVGKEDLSSDHTPVILTITEEIAQKESIPKLCSKKTDWDKFGVTGAVNQSRISP</sequence>
<organism evidence="2 3">
    <name type="scientific">Lasius niger</name>
    <name type="common">Black garden ant</name>
    <dbReference type="NCBI Taxonomy" id="67767"/>
    <lineage>
        <taxon>Eukaryota</taxon>
        <taxon>Metazoa</taxon>
        <taxon>Ecdysozoa</taxon>
        <taxon>Arthropoda</taxon>
        <taxon>Hexapoda</taxon>
        <taxon>Insecta</taxon>
        <taxon>Pterygota</taxon>
        <taxon>Neoptera</taxon>
        <taxon>Endopterygota</taxon>
        <taxon>Hymenoptera</taxon>
        <taxon>Apocrita</taxon>
        <taxon>Aculeata</taxon>
        <taxon>Formicoidea</taxon>
        <taxon>Formicidae</taxon>
        <taxon>Formicinae</taxon>
        <taxon>Lasius</taxon>
        <taxon>Lasius</taxon>
    </lineage>
</organism>
<evidence type="ECO:0000259" key="1">
    <source>
        <dbReference type="Pfam" id="PF14529"/>
    </source>
</evidence>
<keyword evidence="2" id="KW-0548">Nucleotidyltransferase</keyword>
<dbReference type="Gene3D" id="3.60.10.10">
    <property type="entry name" value="Endonuclease/exonuclease/phosphatase"/>
    <property type="match status" value="1"/>
</dbReference>
<dbReference type="OrthoDB" id="7550275at2759"/>
<dbReference type="AlphaFoldDB" id="A0A0J7K649"/>
<reference evidence="2 3" key="1">
    <citation type="submission" date="2015-04" db="EMBL/GenBank/DDBJ databases">
        <title>Lasius niger genome sequencing.</title>
        <authorList>
            <person name="Konorov E.A."/>
            <person name="Nikitin M.A."/>
            <person name="Kirill M.V."/>
            <person name="Chang P."/>
        </authorList>
    </citation>
    <scope>NUCLEOTIDE SEQUENCE [LARGE SCALE GENOMIC DNA]</scope>
    <source>
        <tissue evidence="2">Whole</tissue>
    </source>
</reference>
<keyword evidence="3" id="KW-1185">Reference proteome</keyword>
<dbReference type="InterPro" id="IPR005135">
    <property type="entry name" value="Endo/exonuclease/phosphatase"/>
</dbReference>
<dbReference type="SUPFAM" id="SSF56219">
    <property type="entry name" value="DNase I-like"/>
    <property type="match status" value="1"/>
</dbReference>